<dbReference type="EMBL" id="JACCCY010000002">
    <property type="protein sequence ID" value="NYI49705.1"/>
    <property type="molecule type" value="Genomic_DNA"/>
</dbReference>
<evidence type="ECO:0008006" key="3">
    <source>
        <dbReference type="Google" id="ProtNLM"/>
    </source>
</evidence>
<evidence type="ECO:0000313" key="1">
    <source>
        <dbReference type="EMBL" id="NYI49705.1"/>
    </source>
</evidence>
<dbReference type="Gene3D" id="2.60.40.3080">
    <property type="match status" value="1"/>
</dbReference>
<sequence>MKNYRLAFFFFLFLLAIVHIAVGFVQSEPPTEIDLKGKIGVAGAKSLDDPIPIDASTDGQSIFINFLTALGDVTISIYNVNGDLVYQSNEQITSVQQLLVSIANLSSGSYTLVFTNAGGGYVYGTFTNANQYLTLIHLF</sequence>
<dbReference type="Proteomes" id="UP000574332">
    <property type="component" value="Unassembled WGS sequence"/>
</dbReference>
<organism evidence="1 2">
    <name type="scientific">Macellibacteroides fermentans</name>
    <dbReference type="NCBI Taxonomy" id="879969"/>
    <lineage>
        <taxon>Bacteria</taxon>
        <taxon>Pseudomonadati</taxon>
        <taxon>Bacteroidota</taxon>
        <taxon>Bacteroidia</taxon>
        <taxon>Bacteroidales</taxon>
        <taxon>Porphyromonadaceae</taxon>
        <taxon>Macellibacteroides</taxon>
    </lineage>
</organism>
<dbReference type="AlphaFoldDB" id="A0A8E2A1A8"/>
<keyword evidence="2" id="KW-1185">Reference proteome</keyword>
<gene>
    <name evidence="1" type="ORF">F5613_001783</name>
</gene>
<dbReference type="NCBIfam" id="TIGR04183">
    <property type="entry name" value="Por_Secre_tail"/>
    <property type="match status" value="1"/>
</dbReference>
<dbReference type="InterPro" id="IPR026444">
    <property type="entry name" value="Secre_tail"/>
</dbReference>
<protein>
    <recommendedName>
        <fullName evidence="3">DUF3244 domain-containing protein</fullName>
    </recommendedName>
</protein>
<evidence type="ECO:0000313" key="2">
    <source>
        <dbReference type="Proteomes" id="UP000574332"/>
    </source>
</evidence>
<comment type="caution">
    <text evidence="1">The sequence shown here is derived from an EMBL/GenBank/DDBJ whole genome shotgun (WGS) entry which is preliminary data.</text>
</comment>
<dbReference type="Pfam" id="PF11589">
    <property type="entry name" value="DUF3244"/>
    <property type="match status" value="1"/>
</dbReference>
<dbReference type="InterPro" id="IPR021638">
    <property type="entry name" value="DUF3244"/>
</dbReference>
<accession>A0A8E2A1A8</accession>
<name>A0A8E2A1A8_9PORP</name>
<proteinExistence type="predicted"/>
<reference evidence="1 2" key="1">
    <citation type="submission" date="2020-07" db="EMBL/GenBank/DDBJ databases">
        <title>Genomic Encyclopedia of Type Strains, Phase IV (KMG-IV): sequencing the most valuable type-strain genomes for metagenomic binning, comparative biology and taxonomic classification.</title>
        <authorList>
            <person name="Goeker M."/>
        </authorList>
    </citation>
    <scope>NUCLEOTIDE SEQUENCE [LARGE SCALE GENOMIC DNA]</scope>
    <source>
        <strain evidence="1 2">DSM 23697</strain>
    </source>
</reference>
<dbReference type="RefSeq" id="WP_179399437.1">
    <property type="nucleotide sequence ID" value="NZ_JACCCY010000002.1"/>
</dbReference>